<feature type="transmembrane region" description="Helical" evidence="6">
    <location>
        <begin position="345"/>
        <end position="364"/>
    </location>
</feature>
<keyword evidence="2 6" id="KW-0812">Transmembrane</keyword>
<keyword evidence="4 6" id="KW-1133">Transmembrane helix</keyword>
<dbReference type="GO" id="GO:0017004">
    <property type="term" value="P:cytochrome complex assembly"/>
    <property type="evidence" value="ECO:0007669"/>
    <property type="project" value="UniProtKB-KW"/>
</dbReference>
<evidence type="ECO:0000256" key="6">
    <source>
        <dbReference type="SAM" id="Phobius"/>
    </source>
</evidence>
<reference evidence="8" key="1">
    <citation type="submission" date="2018-06" db="EMBL/GenBank/DDBJ databases">
        <authorList>
            <person name="Zhirakovskaya E."/>
        </authorList>
    </citation>
    <scope>NUCLEOTIDE SEQUENCE</scope>
</reference>
<evidence type="ECO:0000256" key="3">
    <source>
        <dbReference type="ARBA" id="ARBA00022748"/>
    </source>
</evidence>
<name>A0A3B1E4F4_9ZZZZ</name>
<dbReference type="EMBL" id="UOGJ01000128">
    <property type="protein sequence ID" value="VAX37447.1"/>
    <property type="molecule type" value="Genomic_DNA"/>
</dbReference>
<accession>A0A3B1E4F4</accession>
<evidence type="ECO:0000259" key="7">
    <source>
        <dbReference type="Pfam" id="PF05140"/>
    </source>
</evidence>
<feature type="domain" description="ResB-like" evidence="7">
    <location>
        <begin position="263"/>
        <end position="334"/>
    </location>
</feature>
<organism evidence="8">
    <name type="scientific">hydrothermal vent metagenome</name>
    <dbReference type="NCBI Taxonomy" id="652676"/>
    <lineage>
        <taxon>unclassified sequences</taxon>
        <taxon>metagenomes</taxon>
        <taxon>ecological metagenomes</taxon>
    </lineage>
</organism>
<evidence type="ECO:0000256" key="4">
    <source>
        <dbReference type="ARBA" id="ARBA00022989"/>
    </source>
</evidence>
<evidence type="ECO:0000256" key="5">
    <source>
        <dbReference type="ARBA" id="ARBA00023136"/>
    </source>
</evidence>
<gene>
    <name evidence="8" type="ORF">MNBD_UNCLBAC01-1082</name>
</gene>
<dbReference type="InterPro" id="IPR023494">
    <property type="entry name" value="Cyt_c_bgen_Ccs1/CcsB/ResB"/>
</dbReference>
<evidence type="ECO:0000256" key="2">
    <source>
        <dbReference type="ARBA" id="ARBA00022692"/>
    </source>
</evidence>
<dbReference type="InterPro" id="IPR007816">
    <property type="entry name" value="ResB-like_domain"/>
</dbReference>
<proteinExistence type="predicted"/>
<comment type="subcellular location">
    <subcellularLocation>
        <location evidence="1">Membrane</location>
        <topology evidence="1">Multi-pass membrane protein</topology>
    </subcellularLocation>
</comment>
<evidence type="ECO:0000256" key="1">
    <source>
        <dbReference type="ARBA" id="ARBA00004141"/>
    </source>
</evidence>
<feature type="transmembrane region" description="Helical" evidence="6">
    <location>
        <begin position="91"/>
        <end position="111"/>
    </location>
</feature>
<dbReference type="GO" id="GO:0016020">
    <property type="term" value="C:membrane"/>
    <property type="evidence" value="ECO:0007669"/>
    <property type="project" value="UniProtKB-SubCell"/>
</dbReference>
<protein>
    <recommendedName>
        <fullName evidence="7">ResB-like domain-containing protein</fullName>
    </recommendedName>
</protein>
<dbReference type="AlphaFoldDB" id="A0A3B1E4F4"/>
<sequence>MNKMNKRILKSLASLKITVSCLALLFILVLWGTIAQVNGGLYLAQERFFNSLFFTVGGFIPFPGARLVLWVLFINLVCAAKVRLVYQWKQAGIIITHIGLLLFFVSAFVIFHGSVESNITLLEHAGTNVSTSYQSWELSIWTQDGNKRDVVALDTKFVNPGDALEFPEYGLSLNVEKYFSNCDAYTAVESPDQIQGYNPSGIKIIKPTAVSKEPERNFPGAVLTVKGANDPNFKFILYGGEPKPTIINKGKQQYYIMLRRKRFELPFIITLKDFKKDVHPNTQMARSYESLVEIALKEGGTREILISMNEPLRHKSFTLYQASYGEDQFGRELSTLAVVENTGRLLPYISSLTVCFGLLVHLVLMGMKKRKRKHV</sequence>
<keyword evidence="3" id="KW-0201">Cytochrome c-type biogenesis</keyword>
<keyword evidence="5 6" id="KW-0472">Membrane</keyword>
<feature type="transmembrane region" description="Helical" evidence="6">
    <location>
        <begin position="59"/>
        <end position="79"/>
    </location>
</feature>
<evidence type="ECO:0000313" key="8">
    <source>
        <dbReference type="EMBL" id="VAX37447.1"/>
    </source>
</evidence>
<dbReference type="PANTHER" id="PTHR31566">
    <property type="entry name" value="CYTOCHROME C BIOGENESIS PROTEIN CCS1, CHLOROPLASTIC"/>
    <property type="match status" value="1"/>
</dbReference>
<dbReference type="Pfam" id="PF05140">
    <property type="entry name" value="ResB"/>
    <property type="match status" value="1"/>
</dbReference>